<dbReference type="EMBL" id="JABTTQ020000004">
    <property type="protein sequence ID" value="KAK6159043.1"/>
    <property type="molecule type" value="Genomic_DNA"/>
</dbReference>
<proteinExistence type="predicted"/>
<evidence type="ECO:0000313" key="1">
    <source>
        <dbReference type="EMBL" id="KAK6159043.1"/>
    </source>
</evidence>
<keyword evidence="2" id="KW-1185">Reference proteome</keyword>
<accession>A0ABR0XJ71</accession>
<name>A0ABR0XJ71_REHGL</name>
<dbReference type="Proteomes" id="UP001318860">
    <property type="component" value="Unassembled WGS sequence"/>
</dbReference>
<gene>
    <name evidence="1" type="ORF">DH2020_006357</name>
</gene>
<reference evidence="1 2" key="1">
    <citation type="journal article" date="2021" name="Comput. Struct. Biotechnol. J.">
        <title>De novo genome assembly of the potent medicinal plant Rehmannia glutinosa using nanopore technology.</title>
        <authorList>
            <person name="Ma L."/>
            <person name="Dong C."/>
            <person name="Song C."/>
            <person name="Wang X."/>
            <person name="Zheng X."/>
            <person name="Niu Y."/>
            <person name="Chen S."/>
            <person name="Feng W."/>
        </authorList>
    </citation>
    <scope>NUCLEOTIDE SEQUENCE [LARGE SCALE GENOMIC DNA]</scope>
    <source>
        <strain evidence="1">DH-2019</strain>
    </source>
</reference>
<sequence>MARLIRTALRGPGAEPPGSSPTRLMLPHRRAMWRMQILRRKYIVGAYLLLISGQIKALASSRAVHKVSGQATGLLLLHIPANRRHDAVVTISYEAQARALRSGLRLHIYYYCFAAAGGITSSRAASGANSAAKQQICYGKCT</sequence>
<protein>
    <submittedName>
        <fullName evidence="1">Uncharacterized protein</fullName>
    </submittedName>
</protein>
<comment type="caution">
    <text evidence="1">The sequence shown here is derived from an EMBL/GenBank/DDBJ whole genome shotgun (WGS) entry which is preliminary data.</text>
</comment>
<evidence type="ECO:0000313" key="2">
    <source>
        <dbReference type="Proteomes" id="UP001318860"/>
    </source>
</evidence>
<organism evidence="1 2">
    <name type="scientific">Rehmannia glutinosa</name>
    <name type="common">Chinese foxglove</name>
    <dbReference type="NCBI Taxonomy" id="99300"/>
    <lineage>
        <taxon>Eukaryota</taxon>
        <taxon>Viridiplantae</taxon>
        <taxon>Streptophyta</taxon>
        <taxon>Embryophyta</taxon>
        <taxon>Tracheophyta</taxon>
        <taxon>Spermatophyta</taxon>
        <taxon>Magnoliopsida</taxon>
        <taxon>eudicotyledons</taxon>
        <taxon>Gunneridae</taxon>
        <taxon>Pentapetalae</taxon>
        <taxon>asterids</taxon>
        <taxon>lamiids</taxon>
        <taxon>Lamiales</taxon>
        <taxon>Orobanchaceae</taxon>
        <taxon>Rehmannieae</taxon>
        <taxon>Rehmannia</taxon>
    </lineage>
</organism>